<reference evidence="2 3" key="1">
    <citation type="submission" date="2020-08" db="EMBL/GenBank/DDBJ databases">
        <title>Genomic Encyclopedia of Type Strains, Phase IV (KMG-V): Genome sequencing to study the core and pangenomes of soil and plant-associated prokaryotes.</title>
        <authorList>
            <person name="Whitman W."/>
        </authorList>
    </citation>
    <scope>NUCLEOTIDE SEQUENCE [LARGE SCALE GENOMIC DNA]</scope>
    <source>
        <strain evidence="2 3">X5P2</strain>
    </source>
</reference>
<proteinExistence type="predicted"/>
<keyword evidence="3" id="KW-1185">Reference proteome</keyword>
<dbReference type="Proteomes" id="UP000535182">
    <property type="component" value="Unassembled WGS sequence"/>
</dbReference>
<dbReference type="AlphaFoldDB" id="A0A9X0U5V7"/>
<accession>A0A9X0U5V7</accession>
<protein>
    <submittedName>
        <fullName evidence="2">Vacuolar-type H+-ATPase subunit I/STV1</fullName>
    </submittedName>
</protein>
<evidence type="ECO:0000313" key="2">
    <source>
        <dbReference type="EMBL" id="MBB5330415.1"/>
    </source>
</evidence>
<keyword evidence="1" id="KW-0472">Membrane</keyword>
<name>A0A9X0U5V7_9BACT</name>
<evidence type="ECO:0000313" key="3">
    <source>
        <dbReference type="Proteomes" id="UP000535182"/>
    </source>
</evidence>
<dbReference type="RefSeq" id="WP_183979863.1">
    <property type="nucleotide sequence ID" value="NZ_JACHEB010000010.1"/>
</dbReference>
<keyword evidence="1" id="KW-1133">Transmembrane helix</keyword>
<keyword evidence="1" id="KW-0812">Transmembrane</keyword>
<sequence>MTSALFLGFVALMTAFVVAMIDRYINRRVALGVLAGLVVWFLYAGLMAHFGILG</sequence>
<dbReference type="EMBL" id="JACHEB010000010">
    <property type="protein sequence ID" value="MBB5330415.1"/>
    <property type="molecule type" value="Genomic_DNA"/>
</dbReference>
<evidence type="ECO:0000256" key="1">
    <source>
        <dbReference type="SAM" id="Phobius"/>
    </source>
</evidence>
<gene>
    <name evidence="2" type="ORF">HDF14_004050</name>
</gene>
<feature type="transmembrane region" description="Helical" evidence="1">
    <location>
        <begin position="29"/>
        <end position="53"/>
    </location>
</feature>
<comment type="caution">
    <text evidence="2">The sequence shown here is derived from an EMBL/GenBank/DDBJ whole genome shotgun (WGS) entry which is preliminary data.</text>
</comment>
<organism evidence="2 3">
    <name type="scientific">Tunturiibacter gelidiferens</name>
    <dbReference type="NCBI Taxonomy" id="3069689"/>
    <lineage>
        <taxon>Bacteria</taxon>
        <taxon>Pseudomonadati</taxon>
        <taxon>Acidobacteriota</taxon>
        <taxon>Terriglobia</taxon>
        <taxon>Terriglobales</taxon>
        <taxon>Acidobacteriaceae</taxon>
        <taxon>Tunturiibacter</taxon>
    </lineage>
</organism>